<dbReference type="InterPro" id="IPR029052">
    <property type="entry name" value="Metallo-depent_PP-like"/>
</dbReference>
<evidence type="ECO:0000256" key="3">
    <source>
        <dbReference type="RuleBase" id="RU362119"/>
    </source>
</evidence>
<comment type="similarity">
    <text evidence="1 3">Belongs to the 5'-nucleotidase family.</text>
</comment>
<dbReference type="SUPFAM" id="SSF55816">
    <property type="entry name" value="5'-nucleotidase (syn. UDP-sugar hydrolase), C-terminal domain"/>
    <property type="match status" value="1"/>
</dbReference>
<dbReference type="Pfam" id="PF02872">
    <property type="entry name" value="5_nucleotid_C"/>
    <property type="match status" value="1"/>
</dbReference>
<dbReference type="AlphaFoldDB" id="A0A2V3IFQ3"/>
<keyword evidence="3" id="KW-0378">Hydrolase</keyword>
<dbReference type="PRINTS" id="PR01607">
    <property type="entry name" value="APYRASEFAMLY"/>
</dbReference>
<comment type="caution">
    <text evidence="6">The sequence shown here is derived from an EMBL/GenBank/DDBJ whole genome shotgun (WGS) entry which is preliminary data.</text>
</comment>
<evidence type="ECO:0000256" key="1">
    <source>
        <dbReference type="ARBA" id="ARBA00006654"/>
    </source>
</evidence>
<dbReference type="STRING" id="448386.A0A2V3IFQ3"/>
<proteinExistence type="inferred from homology"/>
<dbReference type="OrthoDB" id="10252235at2759"/>
<sequence>MPDVAPIRIIHFNDIYNIEQSVREPVGGAARFVTAIQNQIERHSGPTITLFSGDAFSPSPLTPFTKGDEIPPVLNATRVDVACIGNHDLDNGVEVLKQRVGETNFPWIISNVWEKQTTTARAEPEQRTLLAGLNSIHVLTRGGIKFGFMGLASWDWIPTLTQPTLDSIEYTDFTSTAHEVARTLRQDHNCDFVIALTHMRTPEDVEFTRSSIADLVLGGHDHVLHKELIDRTWLVKSGTDFKNYTTLDLYPTGEGKLRVSEPVHHYVTSDIPEHPDIARFVSQKFKLLGPRWTKSMAISSTDLDGRFVSIRTRETALGNFLCDALANALNADIVLVNSGSFRSDSLHPPGKVTYGMIDTVLPFNDRIVLALYTGKELLELLECSVAQYPQLAGSFCQVSGISFSFDPRREKGNRILRESVLCRNRCRKMLPLDENEEYICAMKTWLFFGNDGFPSSDESKILRRTNSTQSEIVCGYFSQMRGSGTGADLVPEISPMEEGRIKCLCPDEGLLKAYRQN</sequence>
<keyword evidence="3" id="KW-0547">Nucleotide-binding</keyword>
<dbReference type="SUPFAM" id="SSF56300">
    <property type="entry name" value="Metallo-dependent phosphatases"/>
    <property type="match status" value="1"/>
</dbReference>
<dbReference type="GO" id="GO:0016787">
    <property type="term" value="F:hydrolase activity"/>
    <property type="evidence" value="ECO:0007669"/>
    <property type="project" value="UniProtKB-KW"/>
</dbReference>
<keyword evidence="2" id="KW-0732">Signal</keyword>
<keyword evidence="7" id="KW-1185">Reference proteome</keyword>
<evidence type="ECO:0000256" key="2">
    <source>
        <dbReference type="ARBA" id="ARBA00022729"/>
    </source>
</evidence>
<accession>A0A2V3IFQ3</accession>
<evidence type="ECO:0000259" key="5">
    <source>
        <dbReference type="Pfam" id="PF02872"/>
    </source>
</evidence>
<reference evidence="6 7" key="1">
    <citation type="journal article" date="2018" name="Mol. Biol. Evol.">
        <title>Analysis of the draft genome of the red seaweed Gracilariopsis chorda provides insights into genome size evolution in Rhodophyta.</title>
        <authorList>
            <person name="Lee J."/>
            <person name="Yang E.C."/>
            <person name="Graf L."/>
            <person name="Yang J.H."/>
            <person name="Qiu H."/>
            <person name="Zel Zion U."/>
            <person name="Chan C.X."/>
            <person name="Stephens T.G."/>
            <person name="Weber A.P.M."/>
            <person name="Boo G.H."/>
            <person name="Boo S.M."/>
            <person name="Kim K.M."/>
            <person name="Shin Y."/>
            <person name="Jung M."/>
            <person name="Lee S.J."/>
            <person name="Yim H.S."/>
            <person name="Lee J.H."/>
            <person name="Bhattacharya D."/>
            <person name="Yoon H.S."/>
        </authorList>
    </citation>
    <scope>NUCLEOTIDE SEQUENCE [LARGE SCALE GENOMIC DNA]</scope>
    <source>
        <strain evidence="6 7">SKKU-2015</strain>
        <tissue evidence="6">Whole body</tissue>
    </source>
</reference>
<organism evidence="6 7">
    <name type="scientific">Gracilariopsis chorda</name>
    <dbReference type="NCBI Taxonomy" id="448386"/>
    <lineage>
        <taxon>Eukaryota</taxon>
        <taxon>Rhodophyta</taxon>
        <taxon>Florideophyceae</taxon>
        <taxon>Rhodymeniophycidae</taxon>
        <taxon>Gracilariales</taxon>
        <taxon>Gracilariaceae</taxon>
        <taxon>Gracilariopsis</taxon>
    </lineage>
</organism>
<dbReference type="Pfam" id="PF00149">
    <property type="entry name" value="Metallophos"/>
    <property type="match status" value="1"/>
</dbReference>
<dbReference type="Gene3D" id="3.90.780.10">
    <property type="entry name" value="5'-Nucleotidase, C-terminal domain"/>
    <property type="match status" value="1"/>
</dbReference>
<protein>
    <submittedName>
        <fullName evidence="6">5'-nucleotidase</fullName>
    </submittedName>
</protein>
<dbReference type="GO" id="GO:0000166">
    <property type="term" value="F:nucleotide binding"/>
    <property type="evidence" value="ECO:0007669"/>
    <property type="project" value="UniProtKB-KW"/>
</dbReference>
<evidence type="ECO:0000313" key="7">
    <source>
        <dbReference type="Proteomes" id="UP000247409"/>
    </source>
</evidence>
<feature type="domain" description="5'-Nucleotidase C-terminal" evidence="5">
    <location>
        <begin position="303"/>
        <end position="454"/>
    </location>
</feature>
<dbReference type="InterPro" id="IPR004843">
    <property type="entry name" value="Calcineurin-like_PHP"/>
</dbReference>
<evidence type="ECO:0000313" key="6">
    <source>
        <dbReference type="EMBL" id="PXF40907.1"/>
    </source>
</evidence>
<evidence type="ECO:0000259" key="4">
    <source>
        <dbReference type="Pfam" id="PF00149"/>
    </source>
</evidence>
<dbReference type="EMBL" id="NBIV01000252">
    <property type="protein sequence ID" value="PXF40907.1"/>
    <property type="molecule type" value="Genomic_DNA"/>
</dbReference>
<dbReference type="GO" id="GO:0009166">
    <property type="term" value="P:nucleotide catabolic process"/>
    <property type="evidence" value="ECO:0007669"/>
    <property type="project" value="InterPro"/>
</dbReference>
<dbReference type="PANTHER" id="PTHR11575:SF48">
    <property type="entry name" value="5'-NUCLEOTIDASE"/>
    <property type="match status" value="1"/>
</dbReference>
<name>A0A2V3IFQ3_9FLOR</name>
<dbReference type="Proteomes" id="UP000247409">
    <property type="component" value="Unassembled WGS sequence"/>
</dbReference>
<dbReference type="PANTHER" id="PTHR11575">
    <property type="entry name" value="5'-NUCLEOTIDASE-RELATED"/>
    <property type="match status" value="1"/>
</dbReference>
<feature type="domain" description="Calcineurin-like phosphoesterase" evidence="4">
    <location>
        <begin position="7"/>
        <end position="223"/>
    </location>
</feature>
<dbReference type="InterPro" id="IPR036907">
    <property type="entry name" value="5'-Nucleotdase_C_sf"/>
</dbReference>
<dbReference type="InterPro" id="IPR008334">
    <property type="entry name" value="5'-Nucleotdase_C"/>
</dbReference>
<dbReference type="InterPro" id="IPR006179">
    <property type="entry name" value="5_nucleotidase/apyrase"/>
</dbReference>
<gene>
    <name evidence="6" type="ORF">BWQ96_09400</name>
</gene>
<dbReference type="Gene3D" id="3.60.21.10">
    <property type="match status" value="1"/>
</dbReference>